<keyword evidence="3" id="KW-1185">Reference proteome</keyword>
<reference evidence="2" key="1">
    <citation type="submission" date="2022-01" db="EMBL/GenBank/DDBJ databases">
        <authorList>
            <person name="Jo J.-H."/>
            <person name="Im W.-T."/>
        </authorList>
    </citation>
    <scope>NUCLEOTIDE SEQUENCE</scope>
    <source>
        <strain evidence="2">I2-34</strain>
    </source>
</reference>
<evidence type="ECO:0000313" key="3">
    <source>
        <dbReference type="Proteomes" id="UP001165368"/>
    </source>
</evidence>
<sequence length="163" mass="17452">MSLRGRDLTADDVRELLKELARRLDRRGTAATVYLVGGAAIALEYDARRATDDVDALFTPEQTVAEVAAEMSADLDLNPKRLNNATLAFIPNGPDTEAPTVQVAENLALTVASPRYLLAMKLAAGRDRDIPDIAVLCQALGNKPPTRPRSETCPTALAAGLKL</sequence>
<accession>A0ABS9LEL5</accession>
<protein>
    <submittedName>
        <fullName evidence="2">DUF6036 family nucleotidyltransferase</fullName>
    </submittedName>
</protein>
<feature type="domain" description="DUF6036" evidence="1">
    <location>
        <begin position="18"/>
        <end position="134"/>
    </location>
</feature>
<dbReference type="RefSeq" id="WP_237827363.1">
    <property type="nucleotide sequence ID" value="NZ_JAKLTQ010000035.1"/>
</dbReference>
<dbReference type="Pfam" id="PF19502">
    <property type="entry name" value="DUF6036"/>
    <property type="match status" value="1"/>
</dbReference>
<dbReference type="EMBL" id="JAKLTQ010000035">
    <property type="protein sequence ID" value="MCG2624899.1"/>
    <property type="molecule type" value="Genomic_DNA"/>
</dbReference>
<organism evidence="2 3">
    <name type="scientific">Arthrobacter hankyongi</name>
    <dbReference type="NCBI Taxonomy" id="2904801"/>
    <lineage>
        <taxon>Bacteria</taxon>
        <taxon>Bacillati</taxon>
        <taxon>Actinomycetota</taxon>
        <taxon>Actinomycetes</taxon>
        <taxon>Micrococcales</taxon>
        <taxon>Micrococcaceae</taxon>
        <taxon>Arthrobacter</taxon>
    </lineage>
</organism>
<name>A0ABS9LEL5_9MICC</name>
<dbReference type="Proteomes" id="UP001165368">
    <property type="component" value="Unassembled WGS sequence"/>
</dbReference>
<gene>
    <name evidence="2" type="ORF">LVY72_23700</name>
</gene>
<dbReference type="InterPro" id="IPR045792">
    <property type="entry name" value="DUF6036"/>
</dbReference>
<evidence type="ECO:0000313" key="2">
    <source>
        <dbReference type="EMBL" id="MCG2624899.1"/>
    </source>
</evidence>
<comment type="caution">
    <text evidence="2">The sequence shown here is derived from an EMBL/GenBank/DDBJ whole genome shotgun (WGS) entry which is preliminary data.</text>
</comment>
<evidence type="ECO:0000259" key="1">
    <source>
        <dbReference type="Pfam" id="PF19502"/>
    </source>
</evidence>
<proteinExistence type="predicted"/>